<evidence type="ECO:0000313" key="3">
    <source>
        <dbReference type="Proteomes" id="UP000697107"/>
    </source>
</evidence>
<organism evidence="2 3">
    <name type="scientific">Phytophthora cactorum</name>
    <dbReference type="NCBI Taxonomy" id="29920"/>
    <lineage>
        <taxon>Eukaryota</taxon>
        <taxon>Sar</taxon>
        <taxon>Stramenopiles</taxon>
        <taxon>Oomycota</taxon>
        <taxon>Peronosporomycetes</taxon>
        <taxon>Peronosporales</taxon>
        <taxon>Peronosporaceae</taxon>
        <taxon>Phytophthora</taxon>
    </lineage>
</organism>
<dbReference type="AlphaFoldDB" id="A0A8T1FZ58"/>
<sequence>MEEADEIKEPENKPKLPLPTPPPFHPITKAPNTWEIWAILERANHEKSNEACLVQKCDKKHHVCATWVWATTLFVDGFGKEMLRIDKWKDQYGHLTYAQVNKRFPSTYKASAHVDSGSSAGNSGTLKLRTFEESKCDQDSGKIVLPVREEDDEDPRDEVEIIEMCVHDTEAEICAAPDSQLLKRARIGYIKHLEVARKERAELRRRNRQNMRNAEISVEMLERYKNVEGGPNGP</sequence>
<feature type="region of interest" description="Disordered" evidence="1">
    <location>
        <begin position="1"/>
        <end position="23"/>
    </location>
</feature>
<name>A0A8T1FZ58_9STRA</name>
<proteinExistence type="predicted"/>
<dbReference type="VEuPathDB" id="FungiDB:PC110_g5068"/>
<accession>A0A8T1FZ58</accession>
<gene>
    <name evidence="2" type="ORF">PC118_g8136</name>
</gene>
<evidence type="ECO:0000313" key="2">
    <source>
        <dbReference type="EMBL" id="KAG2985789.1"/>
    </source>
</evidence>
<dbReference type="Proteomes" id="UP000697107">
    <property type="component" value="Unassembled WGS sequence"/>
</dbReference>
<dbReference type="EMBL" id="RCML01000204">
    <property type="protein sequence ID" value="KAG2985789.1"/>
    <property type="molecule type" value="Genomic_DNA"/>
</dbReference>
<protein>
    <submittedName>
        <fullName evidence="2">Uncharacterized protein</fullName>
    </submittedName>
</protein>
<comment type="caution">
    <text evidence="2">The sequence shown here is derived from an EMBL/GenBank/DDBJ whole genome shotgun (WGS) entry which is preliminary data.</text>
</comment>
<reference evidence="2" key="1">
    <citation type="submission" date="2018-10" db="EMBL/GenBank/DDBJ databases">
        <title>Effector identification in a new, highly contiguous assembly of the strawberry crown rot pathogen Phytophthora cactorum.</title>
        <authorList>
            <person name="Armitage A.D."/>
            <person name="Nellist C.F."/>
            <person name="Bates H."/>
            <person name="Vickerstaff R.J."/>
            <person name="Harrison R.J."/>
        </authorList>
    </citation>
    <scope>NUCLEOTIDE SEQUENCE</scope>
    <source>
        <strain evidence="2">P415</strain>
    </source>
</reference>
<evidence type="ECO:0000256" key="1">
    <source>
        <dbReference type="SAM" id="MobiDB-lite"/>
    </source>
</evidence>